<evidence type="ECO:0000313" key="1">
    <source>
        <dbReference type="EMBL" id="QHQ34384.1"/>
    </source>
</evidence>
<dbReference type="InterPro" id="IPR036663">
    <property type="entry name" value="Fumarylacetoacetase_C_sf"/>
</dbReference>
<protein>
    <recommendedName>
        <fullName evidence="3">2-keto-4-pentenoate hydratase</fullName>
    </recommendedName>
</protein>
<evidence type="ECO:0000313" key="2">
    <source>
        <dbReference type="Proteomes" id="UP000464495"/>
    </source>
</evidence>
<evidence type="ECO:0008006" key="3">
    <source>
        <dbReference type="Google" id="ProtNLM"/>
    </source>
</evidence>
<dbReference type="PANTHER" id="PTHR30143">
    <property type="entry name" value="ACID HYDRATASE"/>
    <property type="match status" value="1"/>
</dbReference>
<accession>A0A6P1SUM1</accession>
<dbReference type="AlphaFoldDB" id="A0A6P1SUM1"/>
<dbReference type="Gene3D" id="3.90.850.10">
    <property type="entry name" value="Fumarylacetoacetase-like, C-terminal domain"/>
    <property type="match status" value="1"/>
</dbReference>
<dbReference type="GO" id="GO:0005737">
    <property type="term" value="C:cytoplasm"/>
    <property type="evidence" value="ECO:0007669"/>
    <property type="project" value="TreeGrafter"/>
</dbReference>
<dbReference type="RefSeq" id="WP_161860955.1">
    <property type="nucleotide sequence ID" value="NZ_CP046620.1"/>
</dbReference>
<keyword evidence="2" id="KW-1185">Reference proteome</keyword>
<reference evidence="1 2" key="1">
    <citation type="submission" date="2019-12" db="EMBL/GenBank/DDBJ databases">
        <title>Complete genome sequence of Algicella marina strain 9Alg 56(T) isolated from the red alga Tichocarpus crinitus.</title>
        <authorList>
            <person name="Kim S.-G."/>
            <person name="Nedashkovskaya O.I."/>
        </authorList>
    </citation>
    <scope>NUCLEOTIDE SEQUENCE [LARGE SCALE GENOMIC DNA]</scope>
    <source>
        <strain evidence="1 2">9Alg 56</strain>
    </source>
</reference>
<dbReference type="SUPFAM" id="SSF56529">
    <property type="entry name" value="FAH"/>
    <property type="match status" value="1"/>
</dbReference>
<dbReference type="KEGG" id="amaq:GO499_03880"/>
<dbReference type="PANTHER" id="PTHR30143:SF0">
    <property type="entry name" value="2-KETO-4-PENTENOATE HYDRATASE"/>
    <property type="match status" value="1"/>
</dbReference>
<dbReference type="Proteomes" id="UP000464495">
    <property type="component" value="Chromosome"/>
</dbReference>
<gene>
    <name evidence="1" type="ORF">GO499_03880</name>
</gene>
<proteinExistence type="predicted"/>
<organism evidence="1 2">
    <name type="scientific">Algicella marina</name>
    <dbReference type="NCBI Taxonomy" id="2683284"/>
    <lineage>
        <taxon>Bacteria</taxon>
        <taxon>Pseudomonadati</taxon>
        <taxon>Pseudomonadota</taxon>
        <taxon>Alphaproteobacteria</taxon>
        <taxon>Rhodobacterales</taxon>
        <taxon>Paracoccaceae</taxon>
        <taxon>Algicella</taxon>
    </lineage>
</organism>
<sequence>MALVRARSNGILADTAALPPVVSTTMAYDIQARVVAAAGPIGGYKTGRASPGEPLIAAPIFAKEIRDSDAIIPFEGSRLRGFELEVGFRVDTPLPRTGGTDIAEKLALTVTPVAVIEIVESRLVDPLGCGALWKLADNQINGGLVVGASGKVGTELWADLRLDDATLVSGGVTNPAGRPWEVLQEFLTLAESLSLDLSVGQLVITGSLTGLRYAEAGQKLVGEIAGLGRVCCHFEAE</sequence>
<name>A0A6P1SUM1_9RHOB</name>
<dbReference type="InterPro" id="IPR050772">
    <property type="entry name" value="Hydratase-Decarb/MhpD_sf"/>
</dbReference>
<dbReference type="GO" id="GO:0008684">
    <property type="term" value="F:2-oxopent-4-enoate hydratase activity"/>
    <property type="evidence" value="ECO:0007669"/>
    <property type="project" value="TreeGrafter"/>
</dbReference>
<dbReference type="EMBL" id="CP046620">
    <property type="protein sequence ID" value="QHQ34384.1"/>
    <property type="molecule type" value="Genomic_DNA"/>
</dbReference>